<proteinExistence type="inferred from homology"/>
<evidence type="ECO:0000256" key="2">
    <source>
        <dbReference type="ARBA" id="ARBA00022801"/>
    </source>
</evidence>
<comment type="caution">
    <text evidence="6">The sequence shown here is derived from an EMBL/GenBank/DDBJ whole genome shotgun (WGS) entry which is preliminary data.</text>
</comment>
<dbReference type="CDD" id="cd03747">
    <property type="entry name" value="Ntn_PGA_like"/>
    <property type="match status" value="1"/>
</dbReference>
<gene>
    <name evidence="6" type="ORF">FHI69_12615</name>
</gene>
<dbReference type="GO" id="GO:0017000">
    <property type="term" value="P:antibiotic biosynthetic process"/>
    <property type="evidence" value="ECO:0007669"/>
    <property type="project" value="InterPro"/>
</dbReference>
<dbReference type="InterPro" id="IPR029055">
    <property type="entry name" value="Ntn_hydrolases_N"/>
</dbReference>
<dbReference type="GO" id="GO:0046872">
    <property type="term" value="F:metal ion binding"/>
    <property type="evidence" value="ECO:0007669"/>
    <property type="project" value="UniProtKB-KW"/>
</dbReference>
<comment type="similarity">
    <text evidence="1">Belongs to the peptidase S45 family.</text>
</comment>
<keyword evidence="3" id="KW-0865">Zymogen</keyword>
<feature type="binding site" evidence="5">
    <location>
        <position position="342"/>
    </location>
    <ligand>
        <name>Ca(2+)</name>
        <dbReference type="ChEBI" id="CHEBI:29108"/>
    </ligand>
</feature>
<dbReference type="SUPFAM" id="SSF56235">
    <property type="entry name" value="N-terminal nucleophile aminohydrolases (Ntn hydrolases)"/>
    <property type="match status" value="1"/>
</dbReference>
<keyword evidence="2" id="KW-0378">Hydrolase</keyword>
<dbReference type="Gene3D" id="2.30.120.10">
    <property type="match status" value="1"/>
</dbReference>
<sequence length="820" mass="90138">MFKRYTKLTQGSPLLTRLVVVVLLPLLVAGGLLLAKFRHSLPSDGALQLTQGVTAPVTIRRDAHGVPHIEAHADNDAYYAIGYVHAQDRLWQLEIQRRIAQGRLSEVFGRSSVQRDIWFRTLGLYDAARSAWPALSKEAQASLTAYTAGVNAGRASLETLPPEFRMLSVQPEPWTVYDSLAWIKMFALNLGGNFNREMGRYLAGQSLDAEHMAVLFPDNSIDSTMLAGGENVKNGGNAASGQLASMLAFQHKELTQGLGLGGRGVGSNAWVVSGKHSAGGAALLANDPHLNLQIPSIWYVVSAKGKTLDVGGMSLVGLPAVIFGHNKDIAWGGTNMMADAQDLYFERSDPANPGRYAVNGDWQDYTTRSVSVSVRSEFPDFLHPKYEPVTVQVRASRHGPIVSDMFKVFDQPVALRWTALDAGDTSYEAFFRLNHAADWGAFKQAMQLHVAPALNMVYADRQGNIGYLGAGRVPLRGKGNGSLPSPGWNDDFAWNGFIPADKLPQVYNPPSGFIVSANNSIVGEGYPYFISQDWASPARARRIEQLLRQKLAANKPLTMADMQQMQGDTLDLEAQEILPELLKLAPANEAQRQAMTWLRQWNGDMQADSQAAAIFHVWMRHLREQLFSAQFKGYWNKAEQGGVIRGLSDEIRVDTLRRILAQQQGGWCAPAATAGMKACQDVLRTALQAAIDEIYELKGDRSMDSWNWGKLQTALYGHTPFSQTKPLDGFFERRIGSGGSENTINVAASSFETKKGYKQHLGAGFRQVIRLQPDGVLNMYMNSTGQSGNLLSRHYDDMVEPFAKVQFVPLNPAVQSGEAK</sequence>
<dbReference type="InterPro" id="IPR023343">
    <property type="entry name" value="Penicillin_amidase_dom1"/>
</dbReference>
<dbReference type="InterPro" id="IPR043146">
    <property type="entry name" value="Penicillin_amidase_N_B-knob"/>
</dbReference>
<dbReference type="Gene3D" id="1.10.439.10">
    <property type="entry name" value="Penicillin Amidohydrolase, domain 1"/>
    <property type="match status" value="1"/>
</dbReference>
<comment type="cofactor">
    <cofactor evidence="5">
        <name>Ca(2+)</name>
        <dbReference type="ChEBI" id="CHEBI:29108"/>
    </cofactor>
    <text evidence="5">Binds 1 Ca(2+) ion per dimer.</text>
</comment>
<dbReference type="Gene3D" id="1.10.1400.10">
    <property type="match status" value="1"/>
</dbReference>
<evidence type="ECO:0000256" key="5">
    <source>
        <dbReference type="PIRSR" id="PIRSR001227-2"/>
    </source>
</evidence>
<dbReference type="PIRSF" id="PIRSF001227">
    <property type="entry name" value="Pen_acylase"/>
    <property type="match status" value="1"/>
</dbReference>
<keyword evidence="5" id="KW-0479">Metal-binding</keyword>
<dbReference type="Proteomes" id="UP000305681">
    <property type="component" value="Unassembled WGS sequence"/>
</dbReference>
<dbReference type="InterPro" id="IPR043147">
    <property type="entry name" value="Penicillin_amidase_A-knob"/>
</dbReference>
<dbReference type="Pfam" id="PF01804">
    <property type="entry name" value="Penicil_amidase"/>
    <property type="match status" value="1"/>
</dbReference>
<dbReference type="InterPro" id="IPR002692">
    <property type="entry name" value="S45"/>
</dbReference>
<dbReference type="PANTHER" id="PTHR34218">
    <property type="entry name" value="PEPTIDASE S45 PENICILLIN AMIDASE"/>
    <property type="match status" value="1"/>
</dbReference>
<feature type="binding site" evidence="5">
    <location>
        <position position="197"/>
    </location>
    <ligand>
        <name>Ca(2+)</name>
        <dbReference type="ChEBI" id="CHEBI:29108"/>
    </ligand>
</feature>
<evidence type="ECO:0000313" key="7">
    <source>
        <dbReference type="Proteomes" id="UP000305681"/>
    </source>
</evidence>
<protein>
    <submittedName>
        <fullName evidence="6">Penicillin acylase family protein</fullName>
    </submittedName>
</protein>
<evidence type="ECO:0000256" key="1">
    <source>
        <dbReference type="ARBA" id="ARBA00006586"/>
    </source>
</evidence>
<dbReference type="InterPro" id="IPR014395">
    <property type="entry name" value="Pen/GL7ACA/AHL_acylase"/>
</dbReference>
<dbReference type="Gene3D" id="3.60.20.10">
    <property type="entry name" value="Glutamine Phosphoribosylpyrophosphate, subunit 1, domain 1"/>
    <property type="match status" value="1"/>
</dbReference>
<dbReference type="AlphaFoldDB" id="A0A5C4NR98"/>
<keyword evidence="5" id="KW-0106">Calcium</keyword>
<feature type="active site" description="Nucleophile" evidence="4">
    <location>
        <position position="267"/>
    </location>
</feature>
<accession>A0A5C4NR98</accession>
<evidence type="ECO:0000256" key="4">
    <source>
        <dbReference type="PIRSR" id="PIRSR001227-1"/>
    </source>
</evidence>
<name>A0A5C4NR98_9BURK</name>
<evidence type="ECO:0000313" key="6">
    <source>
        <dbReference type="EMBL" id="TNC76425.1"/>
    </source>
</evidence>
<reference evidence="6 7" key="1">
    <citation type="submission" date="2019-06" db="EMBL/GenBank/DDBJ databases">
        <title>Genome sequence of Janthinobacterium lividum UCD_MED1.</title>
        <authorList>
            <person name="De Leon M.E."/>
            <person name="Jospin G."/>
        </authorList>
    </citation>
    <scope>NUCLEOTIDE SEQUENCE [LARGE SCALE GENOMIC DNA]</scope>
    <source>
        <strain evidence="6 7">UCD_MED1</strain>
    </source>
</reference>
<dbReference type="EMBL" id="VDGE01000004">
    <property type="protein sequence ID" value="TNC76425.1"/>
    <property type="molecule type" value="Genomic_DNA"/>
</dbReference>
<organism evidence="6 7">
    <name type="scientific">Janthinobacterium lividum</name>
    <dbReference type="NCBI Taxonomy" id="29581"/>
    <lineage>
        <taxon>Bacteria</taxon>
        <taxon>Pseudomonadati</taxon>
        <taxon>Pseudomonadota</taxon>
        <taxon>Betaproteobacteria</taxon>
        <taxon>Burkholderiales</taxon>
        <taxon>Oxalobacteraceae</taxon>
        <taxon>Janthinobacterium</taxon>
    </lineage>
</organism>
<feature type="binding site" evidence="5">
    <location>
        <position position="339"/>
    </location>
    <ligand>
        <name>Ca(2+)</name>
        <dbReference type="ChEBI" id="CHEBI:29108"/>
    </ligand>
</feature>
<dbReference type="RefSeq" id="WP_139090818.1">
    <property type="nucleotide sequence ID" value="NZ_VDGE01000004.1"/>
</dbReference>
<dbReference type="GO" id="GO:0016811">
    <property type="term" value="F:hydrolase activity, acting on carbon-nitrogen (but not peptide) bonds, in linear amides"/>
    <property type="evidence" value="ECO:0007669"/>
    <property type="project" value="InterPro"/>
</dbReference>
<dbReference type="PANTHER" id="PTHR34218:SF4">
    <property type="entry name" value="ACYL-HOMOSERINE LACTONE ACYLASE QUIP"/>
    <property type="match status" value="1"/>
</dbReference>
<evidence type="ECO:0000256" key="3">
    <source>
        <dbReference type="ARBA" id="ARBA00023145"/>
    </source>
</evidence>